<sequence>MKFSITAISALVLATAVSYTTADSYSDAMKSWCGGLAVTAPKTSTVVVAGAKTKITVTRKADKRTKTITGLDLYSVSKDGKAKYVQNVWTGNYALKTSATITDAVPKNVAAGLYYYRVWITNLVDGQHGPDCIETSSTFKVTTGSHTNAVGELEYAESLHDNSIYNEEYQAGCFGLSVDYPKQGDTFKTNQHIRIQANRDSSSQTDALTKVELYKGDELVNVAWTGSESFQNTFTLKDHLVLNDIDTSADYHYKIHATSNKADKTCVFNSKSFKISN</sequence>
<accession>A0A8H7R0V9</accession>
<dbReference type="AlphaFoldDB" id="A0A8H7R0V9"/>
<organism evidence="2 3">
    <name type="scientific">Mucor saturninus</name>
    <dbReference type="NCBI Taxonomy" id="64648"/>
    <lineage>
        <taxon>Eukaryota</taxon>
        <taxon>Fungi</taxon>
        <taxon>Fungi incertae sedis</taxon>
        <taxon>Mucoromycota</taxon>
        <taxon>Mucoromycotina</taxon>
        <taxon>Mucoromycetes</taxon>
        <taxon>Mucorales</taxon>
        <taxon>Mucorineae</taxon>
        <taxon>Mucoraceae</taxon>
        <taxon>Mucor</taxon>
    </lineage>
</organism>
<evidence type="ECO:0000313" key="3">
    <source>
        <dbReference type="Proteomes" id="UP000603453"/>
    </source>
</evidence>
<name>A0A8H7R0V9_9FUNG</name>
<dbReference type="Proteomes" id="UP000603453">
    <property type="component" value="Unassembled WGS sequence"/>
</dbReference>
<evidence type="ECO:0000313" key="2">
    <source>
        <dbReference type="EMBL" id="KAG2202412.1"/>
    </source>
</evidence>
<proteinExistence type="predicted"/>
<gene>
    <name evidence="2" type="ORF">INT47_008883</name>
</gene>
<feature type="signal peptide" evidence="1">
    <location>
        <begin position="1"/>
        <end position="22"/>
    </location>
</feature>
<feature type="chain" id="PRO_5034980630" evidence="1">
    <location>
        <begin position="23"/>
        <end position="277"/>
    </location>
</feature>
<comment type="caution">
    <text evidence="2">The sequence shown here is derived from an EMBL/GenBank/DDBJ whole genome shotgun (WGS) entry which is preliminary data.</text>
</comment>
<dbReference type="EMBL" id="JAEPRD010000061">
    <property type="protein sequence ID" value="KAG2202412.1"/>
    <property type="molecule type" value="Genomic_DNA"/>
</dbReference>
<keyword evidence="1" id="KW-0732">Signal</keyword>
<evidence type="ECO:0000256" key="1">
    <source>
        <dbReference type="SAM" id="SignalP"/>
    </source>
</evidence>
<reference evidence="2" key="1">
    <citation type="submission" date="2020-12" db="EMBL/GenBank/DDBJ databases">
        <title>Metabolic potential, ecology and presence of endohyphal bacteria is reflected in genomic diversity of Mucoromycotina.</title>
        <authorList>
            <person name="Muszewska A."/>
            <person name="Okrasinska A."/>
            <person name="Steczkiewicz K."/>
            <person name="Drgas O."/>
            <person name="Orlowska M."/>
            <person name="Perlinska-Lenart U."/>
            <person name="Aleksandrzak-Piekarczyk T."/>
            <person name="Szatraj K."/>
            <person name="Zielenkiewicz U."/>
            <person name="Pilsyk S."/>
            <person name="Malc E."/>
            <person name="Mieczkowski P."/>
            <person name="Kruszewska J.S."/>
            <person name="Biernat P."/>
            <person name="Pawlowska J."/>
        </authorList>
    </citation>
    <scope>NUCLEOTIDE SEQUENCE</scope>
    <source>
        <strain evidence="2">WA0000017839</strain>
    </source>
</reference>
<protein>
    <submittedName>
        <fullName evidence="2">Uncharacterized protein</fullName>
    </submittedName>
</protein>
<keyword evidence="3" id="KW-1185">Reference proteome</keyword>
<dbReference type="OrthoDB" id="2340857at2759"/>